<accession>A0A4R4PZP8</accession>
<dbReference type="NCBIfam" id="NF006056">
    <property type="entry name" value="PRK08204.1"/>
    <property type="match status" value="1"/>
</dbReference>
<evidence type="ECO:0000313" key="3">
    <source>
        <dbReference type="EMBL" id="TDC28111.1"/>
    </source>
</evidence>
<evidence type="ECO:0000313" key="4">
    <source>
        <dbReference type="Proteomes" id="UP000295075"/>
    </source>
</evidence>
<dbReference type="Gene3D" id="3.20.20.140">
    <property type="entry name" value="Metal-dependent hydrolases"/>
    <property type="match status" value="1"/>
</dbReference>
<dbReference type="OrthoDB" id="3189065at2"/>
<dbReference type="Pfam" id="PF01979">
    <property type="entry name" value="Amidohydro_1"/>
    <property type="match status" value="1"/>
</dbReference>
<gene>
    <name evidence="3" type="ORF">E1261_19460</name>
</gene>
<feature type="domain" description="Amidohydrolase-related" evidence="2">
    <location>
        <begin position="63"/>
        <end position="412"/>
    </location>
</feature>
<dbReference type="EMBL" id="SMKA01000084">
    <property type="protein sequence ID" value="TDC28111.1"/>
    <property type="molecule type" value="Genomic_DNA"/>
</dbReference>
<dbReference type="SUPFAM" id="SSF51338">
    <property type="entry name" value="Composite domain of metallo-dependent hydrolases"/>
    <property type="match status" value="1"/>
</dbReference>
<dbReference type="InterPro" id="IPR006680">
    <property type="entry name" value="Amidohydro-rel"/>
</dbReference>
<dbReference type="AlphaFoldDB" id="A0A4R4PZP8"/>
<dbReference type="Proteomes" id="UP000295075">
    <property type="component" value="Unassembled WGS sequence"/>
</dbReference>
<keyword evidence="1" id="KW-0378">Hydrolase</keyword>
<dbReference type="GO" id="GO:0016810">
    <property type="term" value="F:hydrolase activity, acting on carbon-nitrogen (but not peptide) bonds"/>
    <property type="evidence" value="ECO:0007669"/>
    <property type="project" value="InterPro"/>
</dbReference>
<dbReference type="PANTHER" id="PTHR43794:SF11">
    <property type="entry name" value="AMIDOHYDROLASE-RELATED DOMAIN-CONTAINING PROTEIN"/>
    <property type="match status" value="1"/>
</dbReference>
<protein>
    <submittedName>
        <fullName evidence="3">Cytosine deaminase</fullName>
    </submittedName>
</protein>
<keyword evidence="4" id="KW-1185">Reference proteome</keyword>
<reference evidence="3 4" key="1">
    <citation type="submission" date="2019-03" db="EMBL/GenBank/DDBJ databases">
        <title>Draft genome sequences of novel Actinobacteria.</title>
        <authorList>
            <person name="Sahin N."/>
            <person name="Ay H."/>
            <person name="Saygin H."/>
        </authorList>
    </citation>
    <scope>NUCLEOTIDE SEQUENCE [LARGE SCALE GENOMIC DNA]</scope>
    <source>
        <strain evidence="3 4">JCM 30547</strain>
    </source>
</reference>
<name>A0A4R4PZP8_9ACTN</name>
<evidence type="ECO:0000259" key="2">
    <source>
        <dbReference type="Pfam" id="PF01979"/>
    </source>
</evidence>
<comment type="caution">
    <text evidence="3">The sequence shown here is derived from an EMBL/GenBank/DDBJ whole genome shotgun (WGS) entry which is preliminary data.</text>
</comment>
<dbReference type="InterPro" id="IPR032466">
    <property type="entry name" value="Metal_Hydrolase"/>
</dbReference>
<dbReference type="PANTHER" id="PTHR43794">
    <property type="entry name" value="AMINOHYDROLASE SSNA-RELATED"/>
    <property type="match status" value="1"/>
</dbReference>
<sequence length="478" mass="51618">MSRTLLRGAHVITMAPDRPDWEDADVLVEGTQIVAVGTNVLPATSHGADAHEEVDVVDCTGRIIMPGLVNAHLHTWQTGLRFIGSDWTLSQYLQHTHGSIARHFRPEDMYIGTLAGAVSQIDGGITTIGDWCHNTPTADHADAAVDGLLQSGVRAVFLHGTSHAAPAHRQLREIDQLLDGPVRTHDLLTLGMAIRGPQLSPAAAAIADFRAAHERGIVVSMHQSGGDLKPAWDAVHKAGLFRPGTNIAHGTGLTDEWVRTLVDAGVTFTTTPENELGQGHGAPITAQLLPLGDAPSLGTDTDCVVAGDLLTSARVALAYQRGLDHDRRRRTHGIFSMEPTVTSKQALSWATLEGARALGLADRVGRLQPGLQADLIVIDTRAPNLWPAHDPIAAALYSSFGNIEAVMIAGHWRKREHTMLAIDLDRINEQLERSSDHIVGQFRDPGPLGRMRGRVVSRVARRRVLKELHNHVAPGEQP</sequence>
<dbReference type="Gene3D" id="2.30.40.10">
    <property type="entry name" value="Urease, subunit C, domain 1"/>
    <property type="match status" value="1"/>
</dbReference>
<organism evidence="3 4">
    <name type="scientific">Kribbella albertanoniae</name>
    <dbReference type="NCBI Taxonomy" id="1266829"/>
    <lineage>
        <taxon>Bacteria</taxon>
        <taxon>Bacillati</taxon>
        <taxon>Actinomycetota</taxon>
        <taxon>Actinomycetes</taxon>
        <taxon>Propionibacteriales</taxon>
        <taxon>Kribbellaceae</taxon>
        <taxon>Kribbella</taxon>
    </lineage>
</organism>
<dbReference type="InterPro" id="IPR050287">
    <property type="entry name" value="MTA/SAH_deaminase"/>
</dbReference>
<evidence type="ECO:0000256" key="1">
    <source>
        <dbReference type="ARBA" id="ARBA00022801"/>
    </source>
</evidence>
<dbReference type="InterPro" id="IPR011059">
    <property type="entry name" value="Metal-dep_hydrolase_composite"/>
</dbReference>
<dbReference type="SUPFAM" id="SSF51556">
    <property type="entry name" value="Metallo-dependent hydrolases"/>
    <property type="match status" value="1"/>
</dbReference>
<proteinExistence type="predicted"/>
<dbReference type="RefSeq" id="WP_132408368.1">
    <property type="nucleotide sequence ID" value="NZ_SMKA01000084.1"/>
</dbReference>